<dbReference type="GO" id="GO:0006487">
    <property type="term" value="P:protein N-linked glycosylation"/>
    <property type="evidence" value="ECO:0007669"/>
    <property type="project" value="UniProtKB-UniRule"/>
</dbReference>
<keyword evidence="5 6" id="KW-0472">Membrane</keyword>
<dbReference type="GO" id="GO:0047874">
    <property type="term" value="F:dolichyldiphosphatase activity"/>
    <property type="evidence" value="ECO:0007669"/>
    <property type="project" value="UniProtKB-UniRule"/>
</dbReference>
<dbReference type="GO" id="GO:0005789">
    <property type="term" value="C:endoplasmic reticulum membrane"/>
    <property type="evidence" value="ECO:0007669"/>
    <property type="project" value="UniProtKB-SubCell"/>
</dbReference>
<sequence length="208" mass="24513">MALKNFELTWVVYDDSDPYGFCLALFTLTPIFVMVMYGTVLAFQRDLDTLFMVTGQLMNEALNKCLKHLIRHRRPLGASIDGHGMPSAHAQFMTFFSTFVILYTWRRLNTHRRLEQYITILAAFILSCIVCISRIRLRYHTPVQVYAGVVIGIFFGTFWFFLSTQISRSYFYTMANVRVMRFFRFRDISHIPDLIVYQHEICLQDKLE</sequence>
<dbReference type="CDD" id="cd03382">
    <property type="entry name" value="PAP2_dolichyldiphosphatase"/>
    <property type="match status" value="1"/>
</dbReference>
<feature type="transmembrane region" description="Helical" evidence="6">
    <location>
        <begin position="21"/>
        <end position="43"/>
    </location>
</feature>
<comment type="function">
    <text evidence="6">Required for efficient N-glycosylation. Necessary for maintaining optimal levels of dolichol-linked oligosaccharides. Hydrolyzes dolichyl pyrophosphate at a very high rate and dolichyl monophosphate at a much lower rate. Does not act on phosphatidate.</text>
</comment>
<keyword evidence="6" id="KW-0256">Endoplasmic reticulum</keyword>
<evidence type="ECO:0000256" key="1">
    <source>
        <dbReference type="ARBA" id="ARBA00004141"/>
    </source>
</evidence>
<reference evidence="8 9" key="1">
    <citation type="submission" date="2012-05" db="EMBL/GenBank/DDBJ databases">
        <title>Recombination and specialization in a pathogen metapopulation.</title>
        <authorList>
            <person name="Gardiner A."/>
            <person name="Kemen E."/>
            <person name="Schultz-Larsen T."/>
            <person name="MacLean D."/>
            <person name="Van Oosterhout C."/>
            <person name="Jones J.D.G."/>
        </authorList>
    </citation>
    <scope>NUCLEOTIDE SEQUENCE [LARGE SCALE GENOMIC DNA]</scope>
    <source>
        <strain evidence="8 9">Ac Nc2</strain>
    </source>
</reference>
<keyword evidence="3 6" id="KW-0378">Hydrolase</keyword>
<dbReference type="InterPro" id="IPR039667">
    <property type="entry name" value="Dolichyldiphosphatase_PAP2"/>
</dbReference>
<organism evidence="8 9">
    <name type="scientific">Albugo candida</name>
    <dbReference type="NCBI Taxonomy" id="65357"/>
    <lineage>
        <taxon>Eukaryota</taxon>
        <taxon>Sar</taxon>
        <taxon>Stramenopiles</taxon>
        <taxon>Oomycota</taxon>
        <taxon>Peronosporomycetes</taxon>
        <taxon>Albuginales</taxon>
        <taxon>Albuginaceae</taxon>
        <taxon>Albugo</taxon>
    </lineage>
</organism>
<comment type="similarity">
    <text evidence="6">Belongs to the dolichyldiphosphatase family.</text>
</comment>
<dbReference type="Gene3D" id="1.20.144.10">
    <property type="entry name" value="Phosphatidic acid phosphatase type 2/haloperoxidase"/>
    <property type="match status" value="1"/>
</dbReference>
<proteinExistence type="inferred from homology"/>
<evidence type="ECO:0000256" key="5">
    <source>
        <dbReference type="ARBA" id="ARBA00023136"/>
    </source>
</evidence>
<evidence type="ECO:0000256" key="6">
    <source>
        <dbReference type="RuleBase" id="RU367078"/>
    </source>
</evidence>
<evidence type="ECO:0000259" key="7">
    <source>
        <dbReference type="SMART" id="SM00014"/>
    </source>
</evidence>
<keyword evidence="4 6" id="KW-1133">Transmembrane helix</keyword>
<accession>A0A024GGY2</accession>
<dbReference type="Proteomes" id="UP000053237">
    <property type="component" value="Unassembled WGS sequence"/>
</dbReference>
<dbReference type="InterPro" id="IPR000326">
    <property type="entry name" value="PAP2/HPO"/>
</dbReference>
<dbReference type="InterPro" id="IPR036938">
    <property type="entry name" value="PAP2/HPO_sf"/>
</dbReference>
<dbReference type="SMART" id="SM00014">
    <property type="entry name" value="acidPPc"/>
    <property type="match status" value="1"/>
</dbReference>
<keyword evidence="2 6" id="KW-0812">Transmembrane</keyword>
<name>A0A024GGY2_9STRA</name>
<dbReference type="InParanoid" id="A0A024GGY2"/>
<dbReference type="GO" id="GO:0008610">
    <property type="term" value="P:lipid biosynthetic process"/>
    <property type="evidence" value="ECO:0007669"/>
    <property type="project" value="TreeGrafter"/>
</dbReference>
<dbReference type="EC" id="3.6.1.43" evidence="6"/>
<dbReference type="OrthoDB" id="302705at2759"/>
<dbReference type="Pfam" id="PF01569">
    <property type="entry name" value="PAP2"/>
    <property type="match status" value="1"/>
</dbReference>
<feature type="domain" description="Phosphatidic acid phosphatase type 2/haloperoxidase" evidence="7">
    <location>
        <begin position="49"/>
        <end position="160"/>
    </location>
</feature>
<comment type="pathway">
    <text evidence="6">Protein modification; protein glycosylation.</text>
</comment>
<keyword evidence="9" id="KW-1185">Reference proteome</keyword>
<gene>
    <name evidence="8" type="ORF">BN9_067000</name>
</gene>
<evidence type="ECO:0000256" key="2">
    <source>
        <dbReference type="ARBA" id="ARBA00022692"/>
    </source>
</evidence>
<evidence type="ECO:0000313" key="9">
    <source>
        <dbReference type="Proteomes" id="UP000053237"/>
    </source>
</evidence>
<comment type="subcellular location">
    <subcellularLocation>
        <location evidence="6">Endoplasmic reticulum membrane</location>
        <topology evidence="6">Multi-pass membrane protein</topology>
    </subcellularLocation>
    <subcellularLocation>
        <location evidence="1">Membrane</location>
        <topology evidence="1">Multi-pass membrane protein</topology>
    </subcellularLocation>
</comment>
<dbReference type="PANTHER" id="PTHR11247">
    <property type="entry name" value="PALMITOYL-PROTEIN THIOESTERASE/DOLICHYLDIPHOSPHATASE 1"/>
    <property type="match status" value="1"/>
</dbReference>
<feature type="transmembrane region" description="Helical" evidence="6">
    <location>
        <begin position="143"/>
        <end position="162"/>
    </location>
</feature>
<dbReference type="SUPFAM" id="SSF48317">
    <property type="entry name" value="Acid phosphatase/Vanadium-dependent haloperoxidase"/>
    <property type="match status" value="1"/>
</dbReference>
<evidence type="ECO:0000313" key="8">
    <source>
        <dbReference type="EMBL" id="CCI45790.1"/>
    </source>
</evidence>
<dbReference type="PANTHER" id="PTHR11247:SF1">
    <property type="entry name" value="DOLICHYLDIPHOSPHATASE 1"/>
    <property type="match status" value="1"/>
</dbReference>
<dbReference type="STRING" id="65357.A0A024GGY2"/>
<feature type="transmembrane region" description="Helical" evidence="6">
    <location>
        <begin position="117"/>
        <end position="137"/>
    </location>
</feature>
<feature type="transmembrane region" description="Helical" evidence="6">
    <location>
        <begin position="88"/>
        <end position="105"/>
    </location>
</feature>
<dbReference type="UniPathway" id="UPA00378"/>
<evidence type="ECO:0000256" key="3">
    <source>
        <dbReference type="ARBA" id="ARBA00022801"/>
    </source>
</evidence>
<comment type="caution">
    <text evidence="8">The sequence shown here is derived from an EMBL/GenBank/DDBJ whole genome shotgun (WGS) entry which is preliminary data.</text>
</comment>
<dbReference type="AlphaFoldDB" id="A0A024GGY2"/>
<protein>
    <recommendedName>
        <fullName evidence="6">Dolichyldiphosphatase</fullName>
        <ecNumber evidence="6">3.6.1.43</ecNumber>
    </recommendedName>
</protein>
<comment type="catalytic activity">
    <reaction evidence="6">
        <text>a di-trans,poly-cis-dolichyl diphosphate + H2O = a di-trans,poly-cis-dolichyl phosphate + phosphate + H(+)</text>
        <dbReference type="Rhea" id="RHEA:14385"/>
        <dbReference type="Rhea" id="RHEA-COMP:19498"/>
        <dbReference type="Rhea" id="RHEA-COMP:19506"/>
        <dbReference type="ChEBI" id="CHEBI:15377"/>
        <dbReference type="ChEBI" id="CHEBI:15378"/>
        <dbReference type="ChEBI" id="CHEBI:43474"/>
        <dbReference type="ChEBI" id="CHEBI:57497"/>
        <dbReference type="ChEBI" id="CHEBI:57683"/>
        <dbReference type="EC" id="3.6.1.43"/>
    </reaction>
</comment>
<evidence type="ECO:0000256" key="4">
    <source>
        <dbReference type="ARBA" id="ARBA00022989"/>
    </source>
</evidence>
<dbReference type="EMBL" id="CAIX01000108">
    <property type="protein sequence ID" value="CCI45790.1"/>
    <property type="molecule type" value="Genomic_DNA"/>
</dbReference>